<name>A0A6J1MN82_DROHY</name>
<dbReference type="GO" id="GO:0008270">
    <property type="term" value="F:zinc ion binding"/>
    <property type="evidence" value="ECO:0007669"/>
    <property type="project" value="InterPro"/>
</dbReference>
<keyword evidence="9" id="KW-1185">Reference proteome</keyword>
<evidence type="ECO:0000256" key="1">
    <source>
        <dbReference type="ARBA" id="ARBA00004613"/>
    </source>
</evidence>
<evidence type="ECO:0000256" key="5">
    <source>
        <dbReference type="ARBA" id="ARBA00022859"/>
    </source>
</evidence>
<evidence type="ECO:0000313" key="10">
    <source>
        <dbReference type="RefSeq" id="XP_023178463.1"/>
    </source>
</evidence>
<feature type="domain" description="Peptidoglycan recognition protein family" evidence="8">
    <location>
        <begin position="72"/>
        <end position="215"/>
    </location>
</feature>
<dbReference type="CDD" id="cd06583">
    <property type="entry name" value="PGRP"/>
    <property type="match status" value="1"/>
</dbReference>
<feature type="region of interest" description="Disordered" evidence="6">
    <location>
        <begin position="1"/>
        <end position="40"/>
    </location>
</feature>
<reference evidence="10" key="1">
    <citation type="submission" date="2025-08" db="UniProtKB">
        <authorList>
            <consortium name="RefSeq"/>
        </authorList>
    </citation>
    <scope>IDENTIFICATION</scope>
    <source>
        <strain evidence="10">15085-1641.00</strain>
        <tissue evidence="10">Whole body</tissue>
    </source>
</reference>
<dbReference type="PANTHER" id="PTHR11022:SF77">
    <property type="entry name" value="PEPTIDOGLYCAN-RECOGNITION PROTEIN LB"/>
    <property type="match status" value="1"/>
</dbReference>
<dbReference type="InterPro" id="IPR006619">
    <property type="entry name" value="PGRP_domain_met/bac"/>
</dbReference>
<dbReference type="InterPro" id="IPR036505">
    <property type="entry name" value="Amidase/PGRP_sf"/>
</dbReference>
<dbReference type="RefSeq" id="XP_023178463.1">
    <property type="nucleotide sequence ID" value="XM_023322695.2"/>
</dbReference>
<dbReference type="AlphaFoldDB" id="A0A6J1MN82"/>
<evidence type="ECO:0000259" key="7">
    <source>
        <dbReference type="SMART" id="SM00644"/>
    </source>
</evidence>
<evidence type="ECO:0000256" key="3">
    <source>
        <dbReference type="ARBA" id="ARBA00022525"/>
    </source>
</evidence>
<proteinExistence type="inferred from homology"/>
<dbReference type="KEGG" id="dhe:111604587"/>
<dbReference type="GO" id="GO:0009253">
    <property type="term" value="P:peptidoglycan catabolic process"/>
    <property type="evidence" value="ECO:0007669"/>
    <property type="project" value="InterPro"/>
</dbReference>
<comment type="subcellular location">
    <subcellularLocation>
        <location evidence="1">Secreted</location>
    </subcellularLocation>
</comment>
<evidence type="ECO:0000256" key="4">
    <source>
        <dbReference type="ARBA" id="ARBA00022588"/>
    </source>
</evidence>
<dbReference type="SMART" id="SM00644">
    <property type="entry name" value="Ami_2"/>
    <property type="match status" value="1"/>
</dbReference>
<keyword evidence="5" id="KW-0391">Immunity</keyword>
<evidence type="ECO:0000313" key="9">
    <source>
        <dbReference type="Proteomes" id="UP000504633"/>
    </source>
</evidence>
<feature type="domain" description="N-acetylmuramoyl-L-alanine amidase" evidence="7">
    <location>
        <begin position="83"/>
        <end position="221"/>
    </location>
</feature>
<dbReference type="Proteomes" id="UP000504633">
    <property type="component" value="Unplaced"/>
</dbReference>
<evidence type="ECO:0000256" key="6">
    <source>
        <dbReference type="SAM" id="MobiDB-lite"/>
    </source>
</evidence>
<dbReference type="PANTHER" id="PTHR11022">
    <property type="entry name" value="PEPTIDOGLYCAN RECOGNITION PROTEIN"/>
    <property type="match status" value="1"/>
</dbReference>
<dbReference type="GO" id="GO:0008745">
    <property type="term" value="F:N-acetylmuramoyl-L-alanine amidase activity"/>
    <property type="evidence" value="ECO:0007669"/>
    <property type="project" value="InterPro"/>
</dbReference>
<accession>A0A6J1MN82</accession>
<dbReference type="GeneID" id="111604587"/>
<feature type="compositionally biased region" description="Polar residues" evidence="6">
    <location>
        <begin position="7"/>
        <end position="17"/>
    </location>
</feature>
<sequence>MGDERSVSGSGSGSNCETLDAVTRQEEDEEQQQQQQQQHQKEQQQLSIICGYSQHMQPLAADGGAGGAAKSSQLLSRADWGARMPKEVNYFDGPAPYVIIHHSYIPAACSTTPDCMLSMRQMQDFHQVDRGWNDIGYSFGIGGDGLIYTGRGFNVVGAHAPKYNDKSVGIVLIGDWRTELPPTIMLRAAQDLIAFGVAQGYIDPSYKLLGHRQVRDTECPGGRLYQEISTWPHFTQLNKTVEVQPVANKV</sequence>
<dbReference type="InterPro" id="IPR015510">
    <property type="entry name" value="PGRP"/>
</dbReference>
<organism evidence="9 10">
    <name type="scientific">Drosophila hydei</name>
    <name type="common">Fruit fly</name>
    <dbReference type="NCBI Taxonomy" id="7224"/>
    <lineage>
        <taxon>Eukaryota</taxon>
        <taxon>Metazoa</taxon>
        <taxon>Ecdysozoa</taxon>
        <taxon>Arthropoda</taxon>
        <taxon>Hexapoda</taxon>
        <taxon>Insecta</taxon>
        <taxon>Pterygota</taxon>
        <taxon>Neoptera</taxon>
        <taxon>Endopterygota</taxon>
        <taxon>Diptera</taxon>
        <taxon>Brachycera</taxon>
        <taxon>Muscomorpha</taxon>
        <taxon>Ephydroidea</taxon>
        <taxon>Drosophilidae</taxon>
        <taxon>Drosophila</taxon>
    </lineage>
</organism>
<dbReference type="GO" id="GO:0045087">
    <property type="term" value="P:innate immune response"/>
    <property type="evidence" value="ECO:0007669"/>
    <property type="project" value="UniProtKB-KW"/>
</dbReference>
<dbReference type="InterPro" id="IPR002502">
    <property type="entry name" value="Amidase_domain"/>
</dbReference>
<comment type="similarity">
    <text evidence="2">Belongs to the N-acetylmuramoyl-L-alanine amidase 2 family.</text>
</comment>
<dbReference type="OrthoDB" id="10001926at2759"/>
<dbReference type="Gene3D" id="3.40.80.10">
    <property type="entry name" value="Peptidoglycan recognition protein-like"/>
    <property type="match status" value="1"/>
</dbReference>
<dbReference type="SMART" id="SM00701">
    <property type="entry name" value="PGRP"/>
    <property type="match status" value="1"/>
</dbReference>
<dbReference type="CTD" id="41379"/>
<keyword evidence="3" id="KW-0964">Secreted</keyword>
<keyword evidence="4" id="KW-0399">Innate immunity</keyword>
<dbReference type="GO" id="GO:0005576">
    <property type="term" value="C:extracellular region"/>
    <property type="evidence" value="ECO:0007669"/>
    <property type="project" value="UniProtKB-SubCell"/>
</dbReference>
<dbReference type="FunFam" id="3.40.80.10:FF:000001">
    <property type="entry name" value="Peptidoglycan recognition protein 1"/>
    <property type="match status" value="1"/>
</dbReference>
<evidence type="ECO:0000256" key="2">
    <source>
        <dbReference type="ARBA" id="ARBA00007553"/>
    </source>
</evidence>
<dbReference type="Pfam" id="PF01510">
    <property type="entry name" value="Amidase_2"/>
    <property type="match status" value="1"/>
</dbReference>
<evidence type="ECO:0000259" key="8">
    <source>
        <dbReference type="SMART" id="SM00701"/>
    </source>
</evidence>
<protein>
    <submittedName>
        <fullName evidence="10">Peptidoglycan-recognition protein LB isoform X1</fullName>
    </submittedName>
</protein>
<dbReference type="SUPFAM" id="SSF55846">
    <property type="entry name" value="N-acetylmuramoyl-L-alanine amidase-like"/>
    <property type="match status" value="1"/>
</dbReference>
<gene>
    <name evidence="10" type="primary">LOC111604587</name>
</gene>